<dbReference type="Gene3D" id="1.10.260.40">
    <property type="entry name" value="lambda repressor-like DNA-binding domains"/>
    <property type="match status" value="1"/>
</dbReference>
<dbReference type="CDD" id="cd00093">
    <property type="entry name" value="HTH_XRE"/>
    <property type="match status" value="1"/>
</dbReference>
<dbReference type="SUPFAM" id="SSF47413">
    <property type="entry name" value="lambda repressor-like DNA-binding domains"/>
    <property type="match status" value="1"/>
</dbReference>
<reference evidence="3" key="1">
    <citation type="submission" date="2021-10" db="EMBL/GenBank/DDBJ databases">
        <authorList>
            <person name="Dean J.D."/>
            <person name="Kim M.K."/>
            <person name="Newey C.N."/>
            <person name="Stoker T.S."/>
            <person name="Thompson D.W."/>
            <person name="Grose J.H."/>
        </authorList>
    </citation>
    <scope>NUCLEOTIDE SEQUENCE</scope>
    <source>
        <strain evidence="3">BT178</strain>
    </source>
</reference>
<evidence type="ECO:0000256" key="1">
    <source>
        <dbReference type="ARBA" id="ARBA00023125"/>
    </source>
</evidence>
<gene>
    <name evidence="3" type="ORF">LGH74_22395</name>
</gene>
<accession>A0ABS8AY59</accession>
<evidence type="ECO:0000313" key="4">
    <source>
        <dbReference type="Proteomes" id="UP001165296"/>
    </source>
</evidence>
<dbReference type="InterPro" id="IPR001387">
    <property type="entry name" value="Cro/C1-type_HTH"/>
</dbReference>
<keyword evidence="4" id="KW-1185">Reference proteome</keyword>
<evidence type="ECO:0000313" key="3">
    <source>
        <dbReference type="EMBL" id="MCB2410755.1"/>
    </source>
</evidence>
<dbReference type="PANTHER" id="PTHR46797:SF1">
    <property type="entry name" value="METHYLPHOSPHONATE SYNTHASE"/>
    <property type="match status" value="1"/>
</dbReference>
<dbReference type="Pfam" id="PF01381">
    <property type="entry name" value="HTH_3"/>
    <property type="match status" value="1"/>
</dbReference>
<proteinExistence type="predicted"/>
<dbReference type="InterPro" id="IPR050807">
    <property type="entry name" value="TransReg_Diox_bact_type"/>
</dbReference>
<feature type="domain" description="HTH cro/C1-type" evidence="2">
    <location>
        <begin position="17"/>
        <end position="71"/>
    </location>
</feature>
<protein>
    <submittedName>
        <fullName evidence="3">Helix-turn-helix transcriptional regulator</fullName>
    </submittedName>
</protein>
<dbReference type="EMBL" id="JAJADR010000010">
    <property type="protein sequence ID" value="MCB2410755.1"/>
    <property type="molecule type" value="Genomic_DNA"/>
</dbReference>
<organism evidence="3 4">
    <name type="scientific">Hymenobacter lucidus</name>
    <dbReference type="NCBI Taxonomy" id="2880930"/>
    <lineage>
        <taxon>Bacteria</taxon>
        <taxon>Pseudomonadati</taxon>
        <taxon>Bacteroidota</taxon>
        <taxon>Cytophagia</taxon>
        <taxon>Cytophagales</taxon>
        <taxon>Hymenobacteraceae</taxon>
        <taxon>Hymenobacter</taxon>
    </lineage>
</organism>
<dbReference type="RefSeq" id="WP_226179962.1">
    <property type="nucleotide sequence ID" value="NZ_JAJADR010000010.1"/>
</dbReference>
<name>A0ABS8AY59_9BACT</name>
<dbReference type="InterPro" id="IPR010982">
    <property type="entry name" value="Lambda_DNA-bd_dom_sf"/>
</dbReference>
<comment type="caution">
    <text evidence="3">The sequence shown here is derived from an EMBL/GenBank/DDBJ whole genome shotgun (WGS) entry which is preliminary data.</text>
</comment>
<dbReference type="SMART" id="SM00530">
    <property type="entry name" value="HTH_XRE"/>
    <property type="match status" value="1"/>
</dbReference>
<sequence length="78" mass="8995">MKYLRDQESLYQFGLRLRQLRKAKGFTQESLAAAAELEFSQIGRIERGVINTSLSTVFVLARTLEIDVRELFDFSILP</sequence>
<evidence type="ECO:0000259" key="2">
    <source>
        <dbReference type="PROSITE" id="PS50943"/>
    </source>
</evidence>
<dbReference type="PROSITE" id="PS50943">
    <property type="entry name" value="HTH_CROC1"/>
    <property type="match status" value="1"/>
</dbReference>
<dbReference type="Proteomes" id="UP001165296">
    <property type="component" value="Unassembled WGS sequence"/>
</dbReference>
<keyword evidence="1" id="KW-0238">DNA-binding</keyword>
<dbReference type="PANTHER" id="PTHR46797">
    <property type="entry name" value="HTH-TYPE TRANSCRIPTIONAL REGULATOR"/>
    <property type="match status" value="1"/>
</dbReference>